<dbReference type="Gene3D" id="3.30.1390.20">
    <property type="entry name" value="Ribosomal protein L30, ferredoxin-like fold domain"/>
    <property type="match status" value="1"/>
</dbReference>
<keyword evidence="3 7" id="KW-0689">Ribosomal protein</keyword>
<proteinExistence type="inferred from homology"/>
<dbReference type="CDD" id="cd01658">
    <property type="entry name" value="Ribosomal_L30"/>
    <property type="match status" value="1"/>
</dbReference>
<evidence type="ECO:0000256" key="4">
    <source>
        <dbReference type="ARBA" id="ARBA00023274"/>
    </source>
</evidence>
<feature type="domain" description="Large ribosomal subunit protein uL30-like ferredoxin-like fold" evidence="6">
    <location>
        <begin position="1"/>
        <end position="35"/>
    </location>
</feature>
<dbReference type="NCBIfam" id="TIGR01308">
    <property type="entry name" value="rpmD_bact"/>
    <property type="match status" value="1"/>
</dbReference>
<name>A0AAP2XSB1_9FIRM</name>
<organism evidence="7 8">
    <name type="scientific">Faecalibacillus intestinalis</name>
    <dbReference type="NCBI Taxonomy" id="1982626"/>
    <lineage>
        <taxon>Bacteria</taxon>
        <taxon>Bacillati</taxon>
        <taxon>Bacillota</taxon>
        <taxon>Erysipelotrichia</taxon>
        <taxon>Erysipelotrichales</taxon>
        <taxon>Coprobacillaceae</taxon>
        <taxon>Faecalibacillus</taxon>
    </lineage>
</organism>
<dbReference type="Pfam" id="PF00327">
    <property type="entry name" value="Ribosomal_L30"/>
    <property type="match status" value="1"/>
</dbReference>
<comment type="similarity">
    <text evidence="1">Belongs to the universal ribosomal protein uL30 family.</text>
</comment>
<dbReference type="GO" id="GO:0003735">
    <property type="term" value="F:structural constituent of ribosome"/>
    <property type="evidence" value="ECO:0007669"/>
    <property type="project" value="InterPro"/>
</dbReference>
<evidence type="ECO:0000256" key="5">
    <source>
        <dbReference type="ARBA" id="ARBA00035492"/>
    </source>
</evidence>
<evidence type="ECO:0000313" key="7">
    <source>
        <dbReference type="EMBL" id="MCQ5063258.1"/>
    </source>
</evidence>
<dbReference type="GO" id="GO:0006412">
    <property type="term" value="P:translation"/>
    <property type="evidence" value="ECO:0007669"/>
    <property type="project" value="InterPro"/>
</dbReference>
<dbReference type="SUPFAM" id="SSF55129">
    <property type="entry name" value="Ribosomal protein L30p/L7e"/>
    <property type="match status" value="1"/>
</dbReference>
<evidence type="ECO:0000256" key="1">
    <source>
        <dbReference type="ARBA" id="ARBA00007594"/>
    </source>
</evidence>
<evidence type="ECO:0000256" key="3">
    <source>
        <dbReference type="ARBA" id="ARBA00022980"/>
    </source>
</evidence>
<evidence type="ECO:0000259" key="6">
    <source>
        <dbReference type="Pfam" id="PF00327"/>
    </source>
</evidence>
<dbReference type="InterPro" id="IPR036919">
    <property type="entry name" value="Ribo_uL30_ferredoxin-like_sf"/>
</dbReference>
<reference evidence="7" key="1">
    <citation type="submission" date="2022-06" db="EMBL/GenBank/DDBJ databases">
        <title>Isolation of gut microbiota from human fecal samples.</title>
        <authorList>
            <person name="Pamer E.G."/>
            <person name="Barat B."/>
            <person name="Waligurski E."/>
            <person name="Medina S."/>
            <person name="Paddock L."/>
            <person name="Mostad J."/>
        </authorList>
    </citation>
    <scope>NUCLEOTIDE SEQUENCE</scope>
    <source>
        <strain evidence="7">DFI.6.24</strain>
    </source>
</reference>
<keyword evidence="4" id="KW-0687">Ribonucleoprotein</keyword>
<accession>A0AAP2XSB1</accession>
<feature type="non-terminal residue" evidence="7">
    <location>
        <position position="1"/>
    </location>
</feature>
<comment type="caution">
    <text evidence="7">The sequence shown here is derived from an EMBL/GenBank/DDBJ whole genome shotgun (WGS) entry which is preliminary data.</text>
</comment>
<dbReference type="Proteomes" id="UP001204814">
    <property type="component" value="Unassembled WGS sequence"/>
</dbReference>
<dbReference type="InterPro" id="IPR005996">
    <property type="entry name" value="Ribosomal_uL30_bac-type"/>
</dbReference>
<evidence type="ECO:0000313" key="8">
    <source>
        <dbReference type="Proteomes" id="UP001204814"/>
    </source>
</evidence>
<comment type="subunit">
    <text evidence="2">Part of the 50S ribosomal subunit.</text>
</comment>
<dbReference type="GO" id="GO:0015934">
    <property type="term" value="C:large ribosomal subunit"/>
    <property type="evidence" value="ECO:0007669"/>
    <property type="project" value="InterPro"/>
</dbReference>
<dbReference type="InterPro" id="IPR016082">
    <property type="entry name" value="Ribosomal_uL30_ferredoxin-like"/>
</dbReference>
<dbReference type="EMBL" id="JANGBO010000071">
    <property type="protein sequence ID" value="MCQ5063258.1"/>
    <property type="molecule type" value="Genomic_DNA"/>
</dbReference>
<dbReference type="RefSeq" id="WP_256179995.1">
    <property type="nucleotide sequence ID" value="NZ_JANGBO010000071.1"/>
</dbReference>
<dbReference type="AlphaFoldDB" id="A0AAP2XSB1"/>
<sequence length="40" mass="4485">RKTLKALGLTKINKTVELENNPTTQGRIRVVGHLVTVEEK</sequence>
<evidence type="ECO:0000256" key="2">
    <source>
        <dbReference type="ARBA" id="ARBA00011838"/>
    </source>
</evidence>
<protein>
    <recommendedName>
        <fullName evidence="5">50S ribosomal protein L30</fullName>
    </recommendedName>
</protein>
<gene>
    <name evidence="7" type="primary">rpmD</name>
    <name evidence="7" type="ORF">NE542_15780</name>
</gene>